<sequence>MSQGRPNSISRSNNARHGHVFSPSSRAHFEWLAGRLDLGALNQRESGKFFPLTAGGLRDTFAKDDDANVPPPPDGKIASANQLTGAQLDEPGSHWKKHDVRSGETLDISWRFSAKHATRRWNYFMTREGWDPDKVLSRDQFEAEPFYTVQINLQPHWSHGEQMLPASPTTHGVPLPERDGYHALLAVWEVANTSMAFYQVIDLNFVPPEGGGERPDPPTGLAAVKVTDKQVLLNWNAGTGPFPIASYRISRNGRFLVDVDAPNLAFADNSVAPETQYTYAISAVDDRSHISAPSRPIQVHTLPEGGAGPTAPTNLHSMGQTTQSVSLMWGASTGTDPLVDYLIYRDDIHIKTVSVTQTSFVDSGLTPDTPYRYAVKARDLNNKLSSSSNVLSVSTESGGGEYPAWKLNTQYAKDQRVRHAAKNWSCLQAHTSYVEDWAPGVGDNVLWVKLA</sequence>
<accession>A0ACC7MX05</accession>
<dbReference type="EMBL" id="JBJHQE010000037">
    <property type="protein sequence ID" value="MFK9082815.1"/>
    <property type="molecule type" value="Genomic_DNA"/>
</dbReference>
<organism evidence="1 2">
    <name type="scientific">Pseudomonas neuropathica</name>
    <dbReference type="NCBI Taxonomy" id="2730425"/>
    <lineage>
        <taxon>Bacteria</taxon>
        <taxon>Pseudomonadati</taxon>
        <taxon>Pseudomonadota</taxon>
        <taxon>Gammaproteobacteria</taxon>
        <taxon>Pseudomonadales</taxon>
        <taxon>Pseudomonadaceae</taxon>
        <taxon>Pseudomonas</taxon>
    </lineage>
</organism>
<protein>
    <submittedName>
        <fullName evidence="1">Lytic polysaccharide monooxygenase</fullName>
    </submittedName>
</protein>
<keyword evidence="2" id="KW-1185">Reference proteome</keyword>
<name>A0ACC7MX05_9PSED</name>
<reference evidence="1" key="1">
    <citation type="submission" date="2024-11" db="EMBL/GenBank/DDBJ databases">
        <authorList>
            <person name="Lucas J.A."/>
        </authorList>
    </citation>
    <scope>NUCLEOTIDE SEQUENCE</scope>
    <source>
        <strain evidence="1">Z 8.8</strain>
    </source>
</reference>
<evidence type="ECO:0000313" key="2">
    <source>
        <dbReference type="Proteomes" id="UP001622950"/>
    </source>
</evidence>
<comment type="caution">
    <text evidence="1">The sequence shown here is derived from an EMBL/GenBank/DDBJ whole genome shotgun (WGS) entry which is preliminary data.</text>
</comment>
<gene>
    <name evidence="1" type="ORF">ACJEBM_19280</name>
</gene>
<dbReference type="Proteomes" id="UP001622950">
    <property type="component" value="Unassembled WGS sequence"/>
</dbReference>
<proteinExistence type="predicted"/>
<keyword evidence="1" id="KW-0503">Monooxygenase</keyword>
<evidence type="ECO:0000313" key="1">
    <source>
        <dbReference type="EMBL" id="MFK9082815.1"/>
    </source>
</evidence>
<keyword evidence="1" id="KW-0560">Oxidoreductase</keyword>